<dbReference type="AlphaFoldDB" id="A0A229NYV8"/>
<dbReference type="PROSITE" id="PS50995">
    <property type="entry name" value="HTH_MARR_2"/>
    <property type="match status" value="1"/>
</dbReference>
<comment type="caution">
    <text evidence="5">The sequence shown here is derived from an EMBL/GenBank/DDBJ whole genome shotgun (WGS) entry which is preliminary data.</text>
</comment>
<evidence type="ECO:0000256" key="3">
    <source>
        <dbReference type="ARBA" id="ARBA00023163"/>
    </source>
</evidence>
<dbReference type="InterPro" id="IPR036388">
    <property type="entry name" value="WH-like_DNA-bd_sf"/>
</dbReference>
<reference evidence="5 6" key="1">
    <citation type="submission" date="2017-07" db="EMBL/GenBank/DDBJ databases">
        <title>Paenibacillus herberti R33 genome sequencing and assembly.</title>
        <authorList>
            <person name="Su W."/>
        </authorList>
    </citation>
    <scope>NUCLEOTIDE SEQUENCE [LARGE SCALE GENOMIC DNA]</scope>
    <source>
        <strain evidence="5 6">R33</strain>
    </source>
</reference>
<dbReference type="Pfam" id="PF01047">
    <property type="entry name" value="MarR"/>
    <property type="match status" value="1"/>
</dbReference>
<dbReference type="InterPro" id="IPR000835">
    <property type="entry name" value="HTH_MarR-typ"/>
</dbReference>
<dbReference type="RefSeq" id="WP_089522047.1">
    <property type="nucleotide sequence ID" value="NZ_NMUQ01000001.1"/>
</dbReference>
<evidence type="ECO:0000256" key="1">
    <source>
        <dbReference type="ARBA" id="ARBA00023015"/>
    </source>
</evidence>
<keyword evidence="1" id="KW-0805">Transcription regulation</keyword>
<gene>
    <name evidence="5" type="ORF">CGZ75_00240</name>
</gene>
<evidence type="ECO:0000256" key="2">
    <source>
        <dbReference type="ARBA" id="ARBA00023125"/>
    </source>
</evidence>
<evidence type="ECO:0000259" key="4">
    <source>
        <dbReference type="PROSITE" id="PS50995"/>
    </source>
</evidence>
<dbReference type="PANTHER" id="PTHR42756:SF1">
    <property type="entry name" value="TRANSCRIPTIONAL REPRESSOR OF EMRAB OPERON"/>
    <property type="match status" value="1"/>
</dbReference>
<dbReference type="Proteomes" id="UP000215145">
    <property type="component" value="Unassembled WGS sequence"/>
</dbReference>
<accession>A0A229NYV8</accession>
<dbReference type="SUPFAM" id="SSF46785">
    <property type="entry name" value="Winged helix' DNA-binding domain"/>
    <property type="match status" value="1"/>
</dbReference>
<keyword evidence="2" id="KW-0238">DNA-binding</keyword>
<proteinExistence type="predicted"/>
<dbReference type="InterPro" id="IPR036390">
    <property type="entry name" value="WH_DNA-bd_sf"/>
</dbReference>
<organism evidence="5 6">
    <name type="scientific">Paenibacillus herberti</name>
    <dbReference type="NCBI Taxonomy" id="1619309"/>
    <lineage>
        <taxon>Bacteria</taxon>
        <taxon>Bacillati</taxon>
        <taxon>Bacillota</taxon>
        <taxon>Bacilli</taxon>
        <taxon>Bacillales</taxon>
        <taxon>Paenibacillaceae</taxon>
        <taxon>Paenibacillus</taxon>
    </lineage>
</organism>
<name>A0A229NYV8_9BACL</name>
<keyword evidence="3" id="KW-0804">Transcription</keyword>
<dbReference type="GO" id="GO:0003677">
    <property type="term" value="F:DNA binding"/>
    <property type="evidence" value="ECO:0007669"/>
    <property type="project" value="UniProtKB-KW"/>
</dbReference>
<feature type="domain" description="HTH marR-type" evidence="4">
    <location>
        <begin position="3"/>
        <end position="135"/>
    </location>
</feature>
<sequence length="139" mass="16444">MIEDEIREILDKVHAQMRRNFAIALRSLNLHVGQEHLLCRLWSGDGVTQQQLCEHLKCEASTVTNMLKTLEKNKLVYRIRDDNDGRISRVFLTEKGREIKEPIEKMWRAQQDKLLNGIVTEERLLLRRILKQMEKNLLP</sequence>
<dbReference type="SMART" id="SM00347">
    <property type="entry name" value="HTH_MARR"/>
    <property type="match status" value="1"/>
</dbReference>
<evidence type="ECO:0000313" key="6">
    <source>
        <dbReference type="Proteomes" id="UP000215145"/>
    </source>
</evidence>
<dbReference type="Gene3D" id="1.10.10.10">
    <property type="entry name" value="Winged helix-like DNA-binding domain superfamily/Winged helix DNA-binding domain"/>
    <property type="match status" value="1"/>
</dbReference>
<protein>
    <submittedName>
        <fullName evidence="5">MarR family transcriptional regulator</fullName>
    </submittedName>
</protein>
<dbReference type="GO" id="GO:0003700">
    <property type="term" value="F:DNA-binding transcription factor activity"/>
    <property type="evidence" value="ECO:0007669"/>
    <property type="project" value="InterPro"/>
</dbReference>
<dbReference type="OrthoDB" id="6400170at2"/>
<dbReference type="EMBL" id="NMUQ01000001">
    <property type="protein sequence ID" value="OXM15216.1"/>
    <property type="molecule type" value="Genomic_DNA"/>
</dbReference>
<dbReference type="PRINTS" id="PR00598">
    <property type="entry name" value="HTHMARR"/>
</dbReference>
<keyword evidence="6" id="KW-1185">Reference proteome</keyword>
<dbReference type="PANTHER" id="PTHR42756">
    <property type="entry name" value="TRANSCRIPTIONAL REGULATOR, MARR"/>
    <property type="match status" value="1"/>
</dbReference>
<evidence type="ECO:0000313" key="5">
    <source>
        <dbReference type="EMBL" id="OXM15216.1"/>
    </source>
</evidence>